<proteinExistence type="predicted"/>
<dbReference type="Proteomes" id="UP000012159">
    <property type="component" value="Unassembled WGS sequence"/>
</dbReference>
<dbReference type="STRING" id="1192866.LEP1GSC133_4473"/>
<gene>
    <name evidence="1" type="ORF">LEP1GSC133_4473</name>
</gene>
<evidence type="ECO:0000313" key="2">
    <source>
        <dbReference type="Proteomes" id="UP000012159"/>
    </source>
</evidence>
<organism evidence="1 2">
    <name type="scientific">Leptospira borgpetersenii serovar Pomona str. 200901868</name>
    <dbReference type="NCBI Taxonomy" id="1192866"/>
    <lineage>
        <taxon>Bacteria</taxon>
        <taxon>Pseudomonadati</taxon>
        <taxon>Spirochaetota</taxon>
        <taxon>Spirochaetia</taxon>
        <taxon>Leptospirales</taxon>
        <taxon>Leptospiraceae</taxon>
        <taxon>Leptospira</taxon>
    </lineage>
</organism>
<accession>M6W0U0</accession>
<protein>
    <submittedName>
        <fullName evidence="1">Uncharacterized protein</fullName>
    </submittedName>
</protein>
<evidence type="ECO:0000313" key="1">
    <source>
        <dbReference type="EMBL" id="EMO63377.1"/>
    </source>
</evidence>
<sequence>MKTQTSWTQPIRWEVLEPTNKTERKAAIAYCNANQYAYITDIPVDFLMLADQHGQLNTTHIPYVRIGIPSHPDFAVYVHVWIAAKQRLRVAKAIQTIEKGLNSKKRRRIA</sequence>
<comment type="caution">
    <text evidence="1">The sequence shown here is derived from an EMBL/GenBank/DDBJ whole genome shotgun (WGS) entry which is preliminary data.</text>
</comment>
<reference evidence="1 2" key="1">
    <citation type="submission" date="2013-01" db="EMBL/GenBank/DDBJ databases">
        <authorList>
            <person name="Harkins D.M."/>
            <person name="Durkin A.S."/>
            <person name="Brinkac L.M."/>
            <person name="Haft D.H."/>
            <person name="Selengut J.D."/>
            <person name="Sanka R."/>
            <person name="DePew J."/>
            <person name="Purushe J."/>
            <person name="Picardeau M."/>
            <person name="Werts C."/>
            <person name="Goarant C."/>
            <person name="Vinetz J.M."/>
            <person name="Sutton G.G."/>
            <person name="Nierman W.C."/>
            <person name="Fouts D.E."/>
        </authorList>
    </citation>
    <scope>NUCLEOTIDE SEQUENCE [LARGE SCALE GENOMIC DNA]</scope>
    <source>
        <strain evidence="1 2">200901868</strain>
    </source>
</reference>
<dbReference type="EMBL" id="AKWF02000056">
    <property type="protein sequence ID" value="EMO63377.1"/>
    <property type="molecule type" value="Genomic_DNA"/>
</dbReference>
<dbReference type="AlphaFoldDB" id="M6W0U0"/>
<name>M6W0U0_LEPBO</name>